<dbReference type="SUPFAM" id="SSF52833">
    <property type="entry name" value="Thioredoxin-like"/>
    <property type="match status" value="1"/>
</dbReference>
<dbReference type="PROSITE" id="PS50405">
    <property type="entry name" value="GST_CTER"/>
    <property type="match status" value="1"/>
</dbReference>
<evidence type="ECO:0000313" key="3">
    <source>
        <dbReference type="EMBL" id="MDY0885818.1"/>
    </source>
</evidence>
<gene>
    <name evidence="3" type="ORF">SMD27_23480</name>
</gene>
<dbReference type="Proteomes" id="UP001279642">
    <property type="component" value="Unassembled WGS sequence"/>
</dbReference>
<dbReference type="Gene3D" id="3.40.30.10">
    <property type="entry name" value="Glutaredoxin"/>
    <property type="match status" value="1"/>
</dbReference>
<evidence type="ECO:0000313" key="4">
    <source>
        <dbReference type="Proteomes" id="UP001279642"/>
    </source>
</evidence>
<dbReference type="InterPro" id="IPR036249">
    <property type="entry name" value="Thioredoxin-like_sf"/>
</dbReference>
<dbReference type="RefSeq" id="WP_320510892.1">
    <property type="nucleotide sequence ID" value="NZ_JAXCLW010000014.1"/>
</dbReference>
<name>A0ABU5EHX0_9PROT</name>
<evidence type="ECO:0000259" key="2">
    <source>
        <dbReference type="PROSITE" id="PS50405"/>
    </source>
</evidence>
<comment type="caution">
    <text evidence="3">The sequence shown here is derived from an EMBL/GenBank/DDBJ whole genome shotgun (WGS) entry which is preliminary data.</text>
</comment>
<dbReference type="PROSITE" id="PS50404">
    <property type="entry name" value="GST_NTER"/>
    <property type="match status" value="1"/>
</dbReference>
<organism evidence="3 4">
    <name type="scientific">Dongia soli</name>
    <dbReference type="NCBI Taxonomy" id="600628"/>
    <lineage>
        <taxon>Bacteria</taxon>
        <taxon>Pseudomonadati</taxon>
        <taxon>Pseudomonadota</taxon>
        <taxon>Alphaproteobacteria</taxon>
        <taxon>Rhodospirillales</taxon>
        <taxon>Dongiaceae</taxon>
        <taxon>Dongia</taxon>
    </lineage>
</organism>
<protein>
    <submittedName>
        <fullName evidence="3">Glutathione S-transferase</fullName>
    </submittedName>
</protein>
<dbReference type="CDD" id="cd03056">
    <property type="entry name" value="GST_N_4"/>
    <property type="match status" value="1"/>
</dbReference>
<feature type="domain" description="GST N-terminal" evidence="1">
    <location>
        <begin position="1"/>
        <end position="81"/>
    </location>
</feature>
<dbReference type="SUPFAM" id="SSF47616">
    <property type="entry name" value="GST C-terminal domain-like"/>
    <property type="match status" value="1"/>
</dbReference>
<dbReference type="SFLD" id="SFLDG00358">
    <property type="entry name" value="Main_(cytGST)"/>
    <property type="match status" value="1"/>
</dbReference>
<evidence type="ECO:0000259" key="1">
    <source>
        <dbReference type="PROSITE" id="PS50404"/>
    </source>
</evidence>
<dbReference type="Pfam" id="PF02798">
    <property type="entry name" value="GST_N"/>
    <property type="match status" value="1"/>
</dbReference>
<dbReference type="EMBL" id="JAXCLW010000014">
    <property type="protein sequence ID" value="MDY0885818.1"/>
    <property type="molecule type" value="Genomic_DNA"/>
</dbReference>
<dbReference type="InterPro" id="IPR036282">
    <property type="entry name" value="Glutathione-S-Trfase_C_sf"/>
</dbReference>
<dbReference type="InterPro" id="IPR010987">
    <property type="entry name" value="Glutathione-S-Trfase_C-like"/>
</dbReference>
<accession>A0ABU5EHX0</accession>
<keyword evidence="4" id="KW-1185">Reference proteome</keyword>
<reference evidence="3 4" key="1">
    <citation type="journal article" date="2016" name="Antonie Van Leeuwenhoek">
        <title>Dongia soli sp. nov., isolated from soil from Dokdo, Korea.</title>
        <authorList>
            <person name="Kim D.U."/>
            <person name="Lee H."/>
            <person name="Kim H."/>
            <person name="Kim S.G."/>
            <person name="Ka J.O."/>
        </authorList>
    </citation>
    <scope>NUCLEOTIDE SEQUENCE [LARGE SCALE GENOMIC DNA]</scope>
    <source>
        <strain evidence="3 4">D78</strain>
    </source>
</reference>
<dbReference type="SFLD" id="SFLDS00019">
    <property type="entry name" value="Glutathione_Transferase_(cytos"/>
    <property type="match status" value="1"/>
</dbReference>
<feature type="domain" description="GST C-terminal" evidence="2">
    <location>
        <begin position="87"/>
        <end position="205"/>
    </location>
</feature>
<dbReference type="CDD" id="cd03206">
    <property type="entry name" value="GST_C_7"/>
    <property type="match status" value="1"/>
</dbReference>
<proteinExistence type="predicted"/>
<sequence>MIKLYDSELSGSCYKVRLLLHILKVSYETIAVDFISKEQKTPKFARLNPFGELPVLEDGDLRLRDAQAIMIYLARKYDKSNTWFPDAAGPMGEIAQWLSTGGNEIMNAAGARLVKLLNYPLDLARLQARAHAVFQIMDDHLADREFLALGYPTIGDIACFPYTALAGEGDISLKPYSNILRWIDRMKGIPGFISMPGIPAIQAMV</sequence>
<dbReference type="Gene3D" id="1.20.1050.10">
    <property type="match status" value="1"/>
</dbReference>
<dbReference type="PANTHER" id="PTHR44051:SF2">
    <property type="entry name" value="HYPOTHETICAL GLUTATHIONE S-TRANSFERASE LIKE PROTEIN"/>
    <property type="match status" value="1"/>
</dbReference>
<dbReference type="InterPro" id="IPR004045">
    <property type="entry name" value="Glutathione_S-Trfase_N"/>
</dbReference>
<dbReference type="PANTHER" id="PTHR44051">
    <property type="entry name" value="GLUTATHIONE S-TRANSFERASE-RELATED"/>
    <property type="match status" value="1"/>
</dbReference>
<dbReference type="InterPro" id="IPR040079">
    <property type="entry name" value="Glutathione_S-Trfase"/>
</dbReference>